<evidence type="ECO:0000256" key="4">
    <source>
        <dbReference type="ARBA" id="ARBA00023180"/>
    </source>
</evidence>
<organism evidence="8 9">
    <name type="scientific">Coilia grayii</name>
    <name type="common">Gray's grenadier anchovy</name>
    <dbReference type="NCBI Taxonomy" id="363190"/>
    <lineage>
        <taxon>Eukaryota</taxon>
        <taxon>Metazoa</taxon>
        <taxon>Chordata</taxon>
        <taxon>Craniata</taxon>
        <taxon>Vertebrata</taxon>
        <taxon>Euteleostomi</taxon>
        <taxon>Actinopterygii</taxon>
        <taxon>Neopterygii</taxon>
        <taxon>Teleostei</taxon>
        <taxon>Clupei</taxon>
        <taxon>Clupeiformes</taxon>
        <taxon>Clupeoidei</taxon>
        <taxon>Engraulidae</taxon>
        <taxon>Coilinae</taxon>
        <taxon>Coilia</taxon>
    </lineage>
</organism>
<evidence type="ECO:0000259" key="7">
    <source>
        <dbReference type="PROSITE" id="PS50923"/>
    </source>
</evidence>
<dbReference type="SMART" id="SM00032">
    <property type="entry name" value="CCP"/>
    <property type="match status" value="4"/>
</dbReference>
<evidence type="ECO:0000256" key="3">
    <source>
        <dbReference type="ARBA" id="ARBA00023157"/>
    </source>
</evidence>
<feature type="disulfide bond" evidence="5">
    <location>
        <begin position="243"/>
        <end position="270"/>
    </location>
</feature>
<feature type="signal peptide" evidence="6">
    <location>
        <begin position="1"/>
        <end position="22"/>
    </location>
</feature>
<dbReference type="CDD" id="cd00033">
    <property type="entry name" value="CCP"/>
    <property type="match status" value="4"/>
</dbReference>
<feature type="domain" description="Sushi" evidence="7">
    <location>
        <begin position="88"/>
        <end position="145"/>
    </location>
</feature>
<keyword evidence="9" id="KW-1185">Reference proteome</keyword>
<dbReference type="InterPro" id="IPR050350">
    <property type="entry name" value="Compl-Cell_Adhes-Reg"/>
</dbReference>
<feature type="disulfide bond" evidence="5">
    <location>
        <begin position="116"/>
        <end position="143"/>
    </location>
</feature>
<keyword evidence="3 5" id="KW-1015">Disulfide bond</keyword>
<keyword evidence="6" id="KW-0732">Signal</keyword>
<keyword evidence="2" id="KW-0677">Repeat</keyword>
<comment type="caution">
    <text evidence="8">The sequence shown here is derived from an EMBL/GenBank/DDBJ whole genome shotgun (WGS) entry which is preliminary data.</text>
</comment>
<dbReference type="Proteomes" id="UP001591681">
    <property type="component" value="Unassembled WGS sequence"/>
</dbReference>
<dbReference type="Gene3D" id="2.10.70.10">
    <property type="entry name" value="Complement Module, domain 1"/>
    <property type="match status" value="4"/>
</dbReference>
<dbReference type="InterPro" id="IPR000436">
    <property type="entry name" value="Sushi_SCR_CCP_dom"/>
</dbReference>
<feature type="chain" id="PRO_5044774930" description="Sushi domain-containing protein" evidence="6">
    <location>
        <begin position="23"/>
        <end position="291"/>
    </location>
</feature>
<feature type="disulfide bond" evidence="5">
    <location>
        <begin position="148"/>
        <end position="191"/>
    </location>
</feature>
<evidence type="ECO:0000256" key="5">
    <source>
        <dbReference type="PROSITE-ProRule" id="PRU00302"/>
    </source>
</evidence>
<feature type="domain" description="Sushi" evidence="7">
    <location>
        <begin position="22"/>
        <end position="87"/>
    </location>
</feature>
<evidence type="ECO:0000313" key="8">
    <source>
        <dbReference type="EMBL" id="KAL2104359.1"/>
    </source>
</evidence>
<dbReference type="InterPro" id="IPR035976">
    <property type="entry name" value="Sushi/SCR/CCP_sf"/>
</dbReference>
<feature type="disulfide bond" evidence="5">
    <location>
        <begin position="215"/>
        <end position="258"/>
    </location>
</feature>
<evidence type="ECO:0000256" key="2">
    <source>
        <dbReference type="ARBA" id="ARBA00022737"/>
    </source>
</evidence>
<dbReference type="AlphaFoldDB" id="A0ABD1KYX9"/>
<dbReference type="PANTHER" id="PTHR19325">
    <property type="entry name" value="COMPLEMENT COMPONENT-RELATED SUSHI DOMAIN-CONTAINING"/>
    <property type="match status" value="1"/>
</dbReference>
<feature type="domain" description="Sushi" evidence="7">
    <location>
        <begin position="146"/>
        <end position="212"/>
    </location>
</feature>
<evidence type="ECO:0000313" key="9">
    <source>
        <dbReference type="Proteomes" id="UP001591681"/>
    </source>
</evidence>
<gene>
    <name evidence="8" type="ORF">ACEWY4_001227</name>
</gene>
<name>A0ABD1KYX9_9TELE</name>
<dbReference type="EMBL" id="JBHFQA010000001">
    <property type="protein sequence ID" value="KAL2104359.1"/>
    <property type="molecule type" value="Genomic_DNA"/>
</dbReference>
<evidence type="ECO:0000256" key="1">
    <source>
        <dbReference type="ARBA" id="ARBA00022659"/>
    </source>
</evidence>
<proteinExistence type="predicted"/>
<dbReference type="SUPFAM" id="SSF57535">
    <property type="entry name" value="Complement control module/SCR domain"/>
    <property type="match status" value="4"/>
</dbReference>
<dbReference type="PROSITE" id="PS50923">
    <property type="entry name" value="SUSHI"/>
    <property type="match status" value="4"/>
</dbReference>
<keyword evidence="4" id="KW-0325">Glycoprotein</keyword>
<dbReference type="PANTHER" id="PTHR19325:SF570">
    <property type="entry name" value="COMPLEMENT COMPONENT 4 BINDING PROTEIN, MEMBRANE"/>
    <property type="match status" value="1"/>
</dbReference>
<accession>A0ABD1KYX9</accession>
<reference evidence="8 9" key="1">
    <citation type="submission" date="2024-09" db="EMBL/GenBank/DDBJ databases">
        <title>A chromosome-level genome assembly of Gray's grenadier anchovy, Coilia grayii.</title>
        <authorList>
            <person name="Fu Z."/>
        </authorList>
    </citation>
    <scope>NUCLEOTIDE SEQUENCE [LARGE SCALE GENOMIC DNA]</scope>
    <source>
        <strain evidence="8">G4</strain>
        <tissue evidence="8">Muscle</tissue>
    </source>
</reference>
<keyword evidence="1 5" id="KW-0768">Sushi</keyword>
<dbReference type="Pfam" id="PF00084">
    <property type="entry name" value="Sushi"/>
    <property type="match status" value="4"/>
</dbReference>
<comment type="caution">
    <text evidence="5">Lacks conserved residue(s) required for the propagation of feature annotation.</text>
</comment>
<sequence length="291" mass="32366">MLLSKILRYVWMLWLFCLEIQGNCTKPADLSDNAVVHHDYIFHSSFSEGDFIKLSCHPGYETASGKARLKCEDGQWHPNPQDFTCKKKTCIGLKDVHNGRYNMTGNDFGSVATVVCNEGYYLIGERRRTCMGTGEWDGQEPTCEVVKCGPPPEIEYGQHDAGTDGDHQYGHVVVYSCKADYTLFGQAESHCTMSQDSTTQEGIWTAAPTCKKVQCPKPNIPNAERIAGSPGPYYYSYSVTYSCKEGFNMVSGEATMVCQENGEWSSTPKCEGKPSGNVQSVVEIVFPWLHV</sequence>
<feature type="domain" description="Sushi" evidence="7">
    <location>
        <begin position="213"/>
        <end position="272"/>
    </location>
</feature>
<protein>
    <recommendedName>
        <fullName evidence="7">Sushi domain-containing protein</fullName>
    </recommendedName>
</protein>
<evidence type="ECO:0000256" key="6">
    <source>
        <dbReference type="SAM" id="SignalP"/>
    </source>
</evidence>